<comment type="caution">
    <text evidence="1">The sequence shown here is derived from an EMBL/GenBank/DDBJ whole genome shotgun (WGS) entry which is preliminary data.</text>
</comment>
<proteinExistence type="predicted"/>
<sequence length="112" mass="12017">MEIEVLVVAGCPHRQLAEERLRQALDAAGLTDTGFTTRVVGDQAAAERSGFTGSPTILIDGRDPFARPGAAPTLACRLYRTPDGLAGAPDLDRIRRALDDAGPRRSRMRTTT</sequence>
<accession>A0A059VYC4</accession>
<dbReference type="STRING" id="68570.DC74_1517"/>
<evidence type="ECO:0000313" key="2">
    <source>
        <dbReference type="Proteomes" id="UP000288351"/>
    </source>
</evidence>
<gene>
    <name evidence="1" type="ORF">SALB_02335</name>
</gene>
<dbReference type="eggNOG" id="COG3339">
    <property type="taxonomic scope" value="Bacteria"/>
</dbReference>
<dbReference type="EMBL" id="BHXC01000006">
    <property type="protein sequence ID" value="GCB89647.1"/>
    <property type="molecule type" value="Genomic_DNA"/>
</dbReference>
<dbReference type="RefSeq" id="WP_016578987.1">
    <property type="nucleotide sequence ID" value="NZ_BHXC01000006.1"/>
</dbReference>
<dbReference type="Proteomes" id="UP000288351">
    <property type="component" value="Unassembled WGS sequence"/>
</dbReference>
<evidence type="ECO:0000313" key="1">
    <source>
        <dbReference type="EMBL" id="GCB89647.1"/>
    </source>
</evidence>
<organism evidence="1 2">
    <name type="scientific">Streptomyces noursei</name>
    <name type="common">Streptomyces albulus</name>
    <dbReference type="NCBI Taxonomy" id="1971"/>
    <lineage>
        <taxon>Bacteria</taxon>
        <taxon>Bacillati</taxon>
        <taxon>Actinomycetota</taxon>
        <taxon>Actinomycetes</taxon>
        <taxon>Kitasatosporales</taxon>
        <taxon>Streptomycetaceae</taxon>
        <taxon>Streptomyces</taxon>
    </lineage>
</organism>
<reference evidence="1 2" key="1">
    <citation type="journal article" date="2019" name="Microbiol. Resour. Announc.">
        <title>Draft Genome Sequence of the Most Traditional epsilon-Poly-l-Lysine Producer, Streptomyces albulus NBRC14147.</title>
        <authorList>
            <person name="Yamanaka K."/>
            <person name="Hamano Y."/>
        </authorList>
    </citation>
    <scope>NUCLEOTIDE SEQUENCE [LARGE SCALE GENOMIC DNA]</scope>
    <source>
        <strain evidence="1 2">NBRC 14147</strain>
    </source>
</reference>
<protein>
    <submittedName>
        <fullName evidence="1">Uncharacterized protein</fullName>
    </submittedName>
</protein>
<dbReference type="AlphaFoldDB" id="A0A059VYC4"/>
<name>A0A059VYC4_STRNR</name>